<comment type="caution">
    <text evidence="5">The sequence shown here is derived from an EMBL/GenBank/DDBJ whole genome shotgun (WGS) entry which is preliminary data.</text>
</comment>
<dbReference type="Pfam" id="PF02518">
    <property type="entry name" value="HATPase_c"/>
    <property type="match status" value="1"/>
</dbReference>
<accession>A0A8S1PVJ7</accession>
<feature type="modified residue" description="4-aspartylphosphate" evidence="2">
    <location>
        <position position="729"/>
    </location>
</feature>
<gene>
    <name evidence="5" type="ORF">PPRIM_AZ9-3.1.T1330094</name>
</gene>
<dbReference type="SMART" id="SM00388">
    <property type="entry name" value="HisKA"/>
    <property type="match status" value="1"/>
</dbReference>
<sequence>MQLKTKLLLTQLVLQNLITLIQEGNQESKDVISITQNSIGLLLNLIIFCLEYAKQKQDFINILIQINIIVELETVFYNPENIINYFSLIYLLIIEDVLKKQHKCYQFFTHTICIYVSIRLGAQFYEKFATQDFVLFVLWQPLNHLIFYKDNQANEIRKPSPTSLSQRQPNHNPHFSYAEQIQQNLIDEKSPQVEKNINVALDEDLLNCLPYGLVLIDSNLQVIKHNEKIMSYLMISESDQIMNHLDQLLSNAELNQVKTTPHAKHKPHIVPLRKLKQNSASHNQCNTGIKSNKTNWLSDRLKMNIQNKGSFQSSIHDAVNYTYVQFVMNEFLTKSHRQLNPQDNQSIASDQTHMFKFHVVKDFIVKKKHFQIKVYEVKLQTKTKDPVFLFIIENITNKEELKELTHRYKFQQALLNSFSHELRTPLNSSLPLLQILSKKIDETLNDNYLQLAIISCRRLLFQINDILDYAQIECEDFKLNLNNFYASEIFDDLKGLFQQECSQKQIELILNFNDQIIIHSDKLRITQILVNLMNNSIKFTKQGGRIVLSLKKRESQCTFSVWDNGEGISSEQMLALQNQFVQQSKGSIKMGLGLRVSKGIVKFLGGDGELQIKSEKGFYTVVSFSIEESVSTIVKEEESSIRDVDDLGSDSKNSAQRVYISSRQFLNHCQCIQILIVDDVPFNHITLLALLQTYGYKADSAYDGDSAIRKVKQKQQNSCCKVYKIIFMDIEMPGKNGFTTSSEISKLMKNERQKSIIVMCSAYNGQENAELAHQSGMDEIISKPISLDSLQTLLVKYFC</sequence>
<dbReference type="Pfam" id="PF00072">
    <property type="entry name" value="Response_reg"/>
    <property type="match status" value="1"/>
</dbReference>
<dbReference type="PANTHER" id="PTHR43719:SF28">
    <property type="entry name" value="PEROXIDE STRESS-ACTIVATED HISTIDINE KINASE MAK1-RELATED"/>
    <property type="match status" value="1"/>
</dbReference>
<evidence type="ECO:0000259" key="3">
    <source>
        <dbReference type="PROSITE" id="PS50109"/>
    </source>
</evidence>
<reference evidence="5" key="1">
    <citation type="submission" date="2021-01" db="EMBL/GenBank/DDBJ databases">
        <authorList>
            <consortium name="Genoscope - CEA"/>
            <person name="William W."/>
        </authorList>
    </citation>
    <scope>NUCLEOTIDE SEQUENCE</scope>
</reference>
<dbReference type="CDD" id="cd00082">
    <property type="entry name" value="HisKA"/>
    <property type="match status" value="1"/>
</dbReference>
<dbReference type="Proteomes" id="UP000688137">
    <property type="component" value="Unassembled WGS sequence"/>
</dbReference>
<dbReference type="InterPro" id="IPR003594">
    <property type="entry name" value="HATPase_dom"/>
</dbReference>
<feature type="domain" description="Response regulatory" evidence="4">
    <location>
        <begin position="673"/>
        <end position="798"/>
    </location>
</feature>
<dbReference type="OMA" id="THTICIY"/>
<dbReference type="InterPro" id="IPR003661">
    <property type="entry name" value="HisK_dim/P_dom"/>
</dbReference>
<evidence type="ECO:0000313" key="6">
    <source>
        <dbReference type="Proteomes" id="UP000688137"/>
    </source>
</evidence>
<protein>
    <recommendedName>
        <fullName evidence="7">Histidine kinase</fullName>
    </recommendedName>
</protein>
<keyword evidence="1 2" id="KW-0597">Phosphoprotein</keyword>
<dbReference type="PROSITE" id="PS50109">
    <property type="entry name" value="HIS_KIN"/>
    <property type="match status" value="1"/>
</dbReference>
<evidence type="ECO:0000313" key="5">
    <source>
        <dbReference type="EMBL" id="CAD8107290.1"/>
    </source>
</evidence>
<dbReference type="InterPro" id="IPR005467">
    <property type="entry name" value="His_kinase_dom"/>
</dbReference>
<dbReference type="GO" id="GO:0000155">
    <property type="term" value="F:phosphorelay sensor kinase activity"/>
    <property type="evidence" value="ECO:0007669"/>
    <property type="project" value="InterPro"/>
</dbReference>
<evidence type="ECO:0000256" key="1">
    <source>
        <dbReference type="ARBA" id="ARBA00022553"/>
    </source>
</evidence>
<dbReference type="CDD" id="cd17546">
    <property type="entry name" value="REC_hyHK_CKI1_RcsC-like"/>
    <property type="match status" value="1"/>
</dbReference>
<proteinExistence type="predicted"/>
<dbReference type="SMART" id="SM00448">
    <property type="entry name" value="REC"/>
    <property type="match status" value="1"/>
</dbReference>
<evidence type="ECO:0000256" key="2">
    <source>
        <dbReference type="PROSITE-ProRule" id="PRU00169"/>
    </source>
</evidence>
<dbReference type="Pfam" id="PF00512">
    <property type="entry name" value="HisKA"/>
    <property type="match status" value="1"/>
</dbReference>
<dbReference type="PROSITE" id="PS50110">
    <property type="entry name" value="RESPONSE_REGULATORY"/>
    <property type="match status" value="1"/>
</dbReference>
<dbReference type="PANTHER" id="PTHR43719">
    <property type="entry name" value="TWO-COMPONENT HISTIDINE KINASE"/>
    <property type="match status" value="1"/>
</dbReference>
<name>A0A8S1PVJ7_PARPR</name>
<feature type="domain" description="Histidine kinase" evidence="3">
    <location>
        <begin position="417"/>
        <end position="630"/>
    </location>
</feature>
<dbReference type="InterPro" id="IPR050956">
    <property type="entry name" value="2C_system_His_kinase"/>
</dbReference>
<organism evidence="5 6">
    <name type="scientific">Paramecium primaurelia</name>
    <dbReference type="NCBI Taxonomy" id="5886"/>
    <lineage>
        <taxon>Eukaryota</taxon>
        <taxon>Sar</taxon>
        <taxon>Alveolata</taxon>
        <taxon>Ciliophora</taxon>
        <taxon>Intramacronucleata</taxon>
        <taxon>Oligohymenophorea</taxon>
        <taxon>Peniculida</taxon>
        <taxon>Parameciidae</taxon>
        <taxon>Paramecium</taxon>
    </lineage>
</organism>
<evidence type="ECO:0008006" key="7">
    <source>
        <dbReference type="Google" id="ProtNLM"/>
    </source>
</evidence>
<dbReference type="AlphaFoldDB" id="A0A8S1PVJ7"/>
<dbReference type="EMBL" id="CAJJDM010000136">
    <property type="protein sequence ID" value="CAD8107290.1"/>
    <property type="molecule type" value="Genomic_DNA"/>
</dbReference>
<keyword evidence="6" id="KW-1185">Reference proteome</keyword>
<dbReference type="InterPro" id="IPR001789">
    <property type="entry name" value="Sig_transdc_resp-reg_receiver"/>
</dbReference>
<dbReference type="SMART" id="SM00387">
    <property type="entry name" value="HATPase_c"/>
    <property type="match status" value="1"/>
</dbReference>
<evidence type="ECO:0000259" key="4">
    <source>
        <dbReference type="PROSITE" id="PS50110"/>
    </source>
</evidence>